<dbReference type="Proteomes" id="UP001195769">
    <property type="component" value="Unassembled WGS sequence"/>
</dbReference>
<dbReference type="GeneID" id="64671056"/>
<reference evidence="1" key="1">
    <citation type="journal article" date="2020" name="New Phytol.">
        <title>Comparative genomics reveals dynamic genome evolution in host specialist ectomycorrhizal fungi.</title>
        <authorList>
            <person name="Lofgren L.A."/>
            <person name="Nguyen N.H."/>
            <person name="Vilgalys R."/>
            <person name="Ruytinx J."/>
            <person name="Liao H.L."/>
            <person name="Branco S."/>
            <person name="Kuo A."/>
            <person name="LaButti K."/>
            <person name="Lipzen A."/>
            <person name="Andreopoulos W."/>
            <person name="Pangilinan J."/>
            <person name="Riley R."/>
            <person name="Hundley H."/>
            <person name="Na H."/>
            <person name="Barry K."/>
            <person name="Grigoriev I.V."/>
            <person name="Stajich J.E."/>
            <person name="Kennedy P.G."/>
        </authorList>
    </citation>
    <scope>NUCLEOTIDE SEQUENCE</scope>
    <source>
        <strain evidence="1">FC203</strain>
    </source>
</reference>
<protein>
    <submittedName>
        <fullName evidence="1">Uncharacterized protein</fullName>
    </submittedName>
</protein>
<organism evidence="1 2">
    <name type="scientific">Suillus fuscotomentosus</name>
    <dbReference type="NCBI Taxonomy" id="1912939"/>
    <lineage>
        <taxon>Eukaryota</taxon>
        <taxon>Fungi</taxon>
        <taxon>Dikarya</taxon>
        <taxon>Basidiomycota</taxon>
        <taxon>Agaricomycotina</taxon>
        <taxon>Agaricomycetes</taxon>
        <taxon>Agaricomycetidae</taxon>
        <taxon>Boletales</taxon>
        <taxon>Suillineae</taxon>
        <taxon>Suillaceae</taxon>
        <taxon>Suillus</taxon>
    </lineage>
</organism>
<name>A0AAD4EBQ9_9AGAM</name>
<dbReference type="RefSeq" id="XP_041228622.1">
    <property type="nucleotide sequence ID" value="XM_041376758.1"/>
</dbReference>
<comment type="caution">
    <text evidence="1">The sequence shown here is derived from an EMBL/GenBank/DDBJ whole genome shotgun (WGS) entry which is preliminary data.</text>
</comment>
<dbReference type="AlphaFoldDB" id="A0AAD4EBQ9"/>
<evidence type="ECO:0000313" key="2">
    <source>
        <dbReference type="Proteomes" id="UP001195769"/>
    </source>
</evidence>
<keyword evidence="2" id="KW-1185">Reference proteome</keyword>
<proteinExistence type="predicted"/>
<accession>A0AAD4EBQ9</accession>
<gene>
    <name evidence="1" type="ORF">F5891DRAFT_978093</name>
</gene>
<dbReference type="EMBL" id="JABBWK010000014">
    <property type="protein sequence ID" value="KAG1903047.1"/>
    <property type="molecule type" value="Genomic_DNA"/>
</dbReference>
<sequence>MPECGEASYQNPQLWRTTNCAYGTFRLCRGARTRPYEAGAYRSEQTYVMWSGTSAVPKLTSLMQIEPQLSRRSIVVFMRQSEVKRDGAPPVPMGTDQLRNFPSEAPTMLSAILRMKRRSTIVPRRLVAVLNAVEQKFPKCLGLPHRGGSAWNDWQRWRKLCDYILTSIVMSDTYRGGQEKVTVTVAKGNDSGYDGIGKLTLSQDYSCITSIIQPMRSGRKQ</sequence>
<evidence type="ECO:0000313" key="1">
    <source>
        <dbReference type="EMBL" id="KAG1903047.1"/>
    </source>
</evidence>